<dbReference type="GO" id="GO:0016787">
    <property type="term" value="F:hydrolase activity"/>
    <property type="evidence" value="ECO:0007669"/>
    <property type="project" value="InterPro"/>
</dbReference>
<feature type="compositionally biased region" description="Polar residues" evidence="1">
    <location>
        <begin position="259"/>
        <end position="285"/>
    </location>
</feature>
<evidence type="ECO:0000313" key="4">
    <source>
        <dbReference type="Proteomes" id="UP000664521"/>
    </source>
</evidence>
<evidence type="ECO:0000259" key="2">
    <source>
        <dbReference type="Pfam" id="PF00149"/>
    </source>
</evidence>
<dbReference type="InterPro" id="IPR029052">
    <property type="entry name" value="Metallo-depent_PP-like"/>
</dbReference>
<dbReference type="InterPro" id="IPR004843">
    <property type="entry name" value="Calcineurin-like_PHP"/>
</dbReference>
<protein>
    <recommendedName>
        <fullName evidence="2">Calcineurin-like phosphoesterase domain-containing protein</fullName>
    </recommendedName>
</protein>
<proteinExistence type="predicted"/>
<dbReference type="SUPFAM" id="SSF56300">
    <property type="entry name" value="Metallo-dependent phosphatases"/>
    <property type="match status" value="1"/>
</dbReference>
<dbReference type="InterPro" id="IPR051693">
    <property type="entry name" value="UPF0046_metallophosphoest"/>
</dbReference>
<name>A0A8H3PHN5_9LECA</name>
<dbReference type="CDD" id="cd07379">
    <property type="entry name" value="MPP_239FB"/>
    <property type="match status" value="1"/>
</dbReference>
<dbReference type="Gene3D" id="3.60.21.10">
    <property type="match status" value="1"/>
</dbReference>
<dbReference type="AlphaFoldDB" id="A0A8H3PHN5"/>
<dbReference type="Pfam" id="PF00149">
    <property type="entry name" value="Metallophos"/>
    <property type="match status" value="1"/>
</dbReference>
<dbReference type="PANTHER" id="PTHR12905:SF16">
    <property type="entry name" value="SER_THR PROTEIN PHOSPHATASE FAMILY PROTEIN (AFU_ORTHOLOGUE AFUA_1G06000)"/>
    <property type="match status" value="1"/>
</dbReference>
<evidence type="ECO:0000313" key="3">
    <source>
        <dbReference type="EMBL" id="CAF9940938.1"/>
    </source>
</evidence>
<dbReference type="OrthoDB" id="630188at2759"/>
<organism evidence="3 4">
    <name type="scientific">Heterodermia speciosa</name>
    <dbReference type="NCBI Taxonomy" id="116794"/>
    <lineage>
        <taxon>Eukaryota</taxon>
        <taxon>Fungi</taxon>
        <taxon>Dikarya</taxon>
        <taxon>Ascomycota</taxon>
        <taxon>Pezizomycotina</taxon>
        <taxon>Lecanoromycetes</taxon>
        <taxon>OSLEUM clade</taxon>
        <taxon>Lecanoromycetidae</taxon>
        <taxon>Caliciales</taxon>
        <taxon>Physciaceae</taxon>
        <taxon>Heterodermia</taxon>
    </lineage>
</organism>
<dbReference type="PANTHER" id="PTHR12905">
    <property type="entry name" value="METALLOPHOSPHOESTERASE"/>
    <property type="match status" value="1"/>
</dbReference>
<gene>
    <name evidence="3" type="ORF">HETSPECPRED_002687</name>
</gene>
<feature type="domain" description="Calcineurin-like phosphoesterase" evidence="2">
    <location>
        <begin position="10"/>
        <end position="210"/>
    </location>
</feature>
<keyword evidence="4" id="KW-1185">Reference proteome</keyword>
<evidence type="ECO:0000256" key="1">
    <source>
        <dbReference type="SAM" id="MobiDB-lite"/>
    </source>
</evidence>
<dbReference type="Proteomes" id="UP000664521">
    <property type="component" value="Unassembled WGS sequence"/>
</dbReference>
<comment type="caution">
    <text evidence="3">The sequence shown here is derived from an EMBL/GenBank/DDBJ whole genome shotgun (WGS) entry which is preliminary data.</text>
</comment>
<accession>A0A8H3PHN5</accession>
<sequence>MSSLQYRKTRFVCVSDTHNTSPESGAFKLPKGDVLIHAGDLTKQGTYAELHKTLDWIESADFEEKIVIAGNHDITLDSDWYAEHGLYHHNQYPQDAAACSRLLKNRPIRYLNHESAVITLKRDSGPRTTFKIFGSPYSPARGLWAFGYQPEAASALWGQIPLDVDITVTHTPPQYHCDESRDRGAAGCESLRQALWRVRPQLAICGHVHEGRGAERICWDLDSPNVKYKEGTTGYWTEPDPGSKKQCLLDLTTKGPAPLQNTRTVDPSTLANASKGYDTSQTSRAGPSGLWKPKEHSPWPSYADDAETNAPLRGTIGRSSSSEMAELVPATRGQGGAPPSGRCDLEALSGRLGRQETCIINAAIMASSWPHRAITGRKYNKPFVVDIELPTWESLTRLRPDD</sequence>
<reference evidence="3" key="1">
    <citation type="submission" date="2021-03" db="EMBL/GenBank/DDBJ databases">
        <authorList>
            <person name="Tagirdzhanova G."/>
        </authorList>
    </citation>
    <scope>NUCLEOTIDE SEQUENCE</scope>
</reference>
<feature type="region of interest" description="Disordered" evidence="1">
    <location>
        <begin position="253"/>
        <end position="305"/>
    </location>
</feature>
<dbReference type="EMBL" id="CAJPDS010000168">
    <property type="protein sequence ID" value="CAF9940938.1"/>
    <property type="molecule type" value="Genomic_DNA"/>
</dbReference>